<keyword evidence="2" id="KW-0732">Signal</keyword>
<dbReference type="PANTHER" id="PTHR30290">
    <property type="entry name" value="PERIPLASMIC BINDING COMPONENT OF ABC TRANSPORTER"/>
    <property type="match status" value="1"/>
</dbReference>
<name>A0A7H8NDM7_9ACTN</name>
<dbReference type="InterPro" id="IPR000914">
    <property type="entry name" value="SBP_5_dom"/>
</dbReference>
<evidence type="ECO:0000256" key="1">
    <source>
        <dbReference type="SAM" id="MobiDB-lite"/>
    </source>
</evidence>
<dbReference type="AlphaFoldDB" id="A0A7H8NDM7"/>
<evidence type="ECO:0000313" key="4">
    <source>
        <dbReference type="EMBL" id="QKW52551.1"/>
    </source>
</evidence>
<evidence type="ECO:0000256" key="2">
    <source>
        <dbReference type="SAM" id="SignalP"/>
    </source>
</evidence>
<dbReference type="GO" id="GO:1904680">
    <property type="term" value="F:peptide transmembrane transporter activity"/>
    <property type="evidence" value="ECO:0007669"/>
    <property type="project" value="TreeGrafter"/>
</dbReference>
<dbReference type="PROSITE" id="PS51257">
    <property type="entry name" value="PROKAR_LIPOPROTEIN"/>
    <property type="match status" value="1"/>
</dbReference>
<feature type="signal peptide" evidence="2">
    <location>
        <begin position="1"/>
        <end position="26"/>
    </location>
</feature>
<dbReference type="GO" id="GO:0015833">
    <property type="term" value="P:peptide transport"/>
    <property type="evidence" value="ECO:0007669"/>
    <property type="project" value="TreeGrafter"/>
</dbReference>
<reference evidence="4 5" key="1">
    <citation type="submission" date="2020-06" db="EMBL/GenBank/DDBJ databases">
        <title>Genome mining for natural products.</title>
        <authorList>
            <person name="Zhang B."/>
            <person name="Shi J."/>
            <person name="Ge H."/>
        </authorList>
    </citation>
    <scope>NUCLEOTIDE SEQUENCE [LARGE SCALE GENOMIC DNA]</scope>
    <source>
        <strain evidence="4 5">NA00687</strain>
    </source>
</reference>
<dbReference type="GO" id="GO:0043190">
    <property type="term" value="C:ATP-binding cassette (ABC) transporter complex"/>
    <property type="evidence" value="ECO:0007669"/>
    <property type="project" value="InterPro"/>
</dbReference>
<dbReference type="PIRSF" id="PIRSF002741">
    <property type="entry name" value="MppA"/>
    <property type="match status" value="1"/>
</dbReference>
<dbReference type="Pfam" id="PF00496">
    <property type="entry name" value="SBP_bac_5"/>
    <property type="match status" value="1"/>
</dbReference>
<dbReference type="Proteomes" id="UP000509303">
    <property type="component" value="Chromosome"/>
</dbReference>
<dbReference type="InterPro" id="IPR039424">
    <property type="entry name" value="SBP_5"/>
</dbReference>
<gene>
    <name evidence="4" type="ORF">HUT08_26820</name>
</gene>
<accession>A0A7H8NDM7</accession>
<dbReference type="SUPFAM" id="SSF53850">
    <property type="entry name" value="Periplasmic binding protein-like II"/>
    <property type="match status" value="1"/>
</dbReference>
<proteinExistence type="predicted"/>
<dbReference type="RefSeq" id="WP_176164264.1">
    <property type="nucleotide sequence ID" value="NZ_CP054929.1"/>
</dbReference>
<evidence type="ECO:0000313" key="5">
    <source>
        <dbReference type="Proteomes" id="UP000509303"/>
    </source>
</evidence>
<sequence>MTTHRTSKRRLVAGSAVVVAALLTTAGCGGGGKKSEGSGPGFNAAQNKIANPSDKKGGTLKFIGTQDADSWDPQRGYYGFVWDYARYYTRQLITYKPAPGEQSKELVPDMATDKAKISEGGKRYEYTLRPDLTWQDGKPITSKDIKYGIERIWAQDVLSGGPIYLKDTLDPKGEYKGPYKDKHPEKLGLKAIETPDDKTIVFKLPKPNSDFEQMLAMPAASPARQDKDTGSRYGQKPFSSGPYQWVSYEPKKSMVLTRNPHWKKSSDPVRKALPDKVTLTLITNSDEMDKRLIKGDYDVDLNATGIGQAGRVEALRKHKGNLDNPMTGFIRYAVFPQTVKPFNNIECRKAVIYGADKQSLQTARGGPQAGGDIATNMLPPVVKGSDPKYDPYGALENGGAPNTAKAKEALKKCGHPNGFKTTIAVRNNKPVEVATAESLQASLKKIGIQAEIEQYDGSMTTGIIGNPAYVKKHNFGIIIMGWGPDFPTGQGFSQPLVHSKYILDNGNNNYSMLNDPEIDAKFTQAQSELDEDKAAKIYAEMNKLVSEHAVYLPFVFEKNVIWRSSRLTNVYTADSFNGRYDYQALGVVK</sequence>
<dbReference type="PANTHER" id="PTHR30290:SF83">
    <property type="entry name" value="ABC TRANSPORTER SUBSTRATE-BINDING PROTEIN"/>
    <property type="match status" value="1"/>
</dbReference>
<keyword evidence="5" id="KW-1185">Reference proteome</keyword>
<dbReference type="Gene3D" id="3.40.190.10">
    <property type="entry name" value="Periplasmic binding protein-like II"/>
    <property type="match status" value="1"/>
</dbReference>
<dbReference type="GO" id="GO:0042597">
    <property type="term" value="C:periplasmic space"/>
    <property type="evidence" value="ECO:0007669"/>
    <property type="project" value="UniProtKB-ARBA"/>
</dbReference>
<feature type="domain" description="Solute-binding protein family 5" evidence="3">
    <location>
        <begin position="105"/>
        <end position="500"/>
    </location>
</feature>
<feature type="region of interest" description="Disordered" evidence="1">
    <location>
        <begin position="29"/>
        <end position="50"/>
    </location>
</feature>
<dbReference type="CDD" id="cd08506">
    <property type="entry name" value="PBP2_clavulanate_OppA2"/>
    <property type="match status" value="1"/>
</dbReference>
<protein>
    <submittedName>
        <fullName evidence="4">ABC transporter substrate-binding protein</fullName>
    </submittedName>
</protein>
<dbReference type="Gene3D" id="3.10.105.10">
    <property type="entry name" value="Dipeptide-binding Protein, Domain 3"/>
    <property type="match status" value="1"/>
</dbReference>
<evidence type="ECO:0000259" key="3">
    <source>
        <dbReference type="Pfam" id="PF00496"/>
    </source>
</evidence>
<feature type="chain" id="PRO_5038518716" evidence="2">
    <location>
        <begin position="27"/>
        <end position="589"/>
    </location>
</feature>
<dbReference type="EMBL" id="CP054929">
    <property type="protein sequence ID" value="QKW52551.1"/>
    <property type="molecule type" value="Genomic_DNA"/>
</dbReference>
<dbReference type="InterPro" id="IPR030678">
    <property type="entry name" value="Peptide/Ni-bd"/>
</dbReference>
<organism evidence="4 5">
    <name type="scientific">Streptomyces buecherae</name>
    <dbReference type="NCBI Taxonomy" id="2763006"/>
    <lineage>
        <taxon>Bacteria</taxon>
        <taxon>Bacillati</taxon>
        <taxon>Actinomycetota</taxon>
        <taxon>Actinomycetes</taxon>
        <taxon>Kitasatosporales</taxon>
        <taxon>Streptomycetaceae</taxon>
        <taxon>Streptomyces</taxon>
    </lineage>
</organism>